<reference evidence="1 2" key="1">
    <citation type="submission" date="2023-05" db="EMBL/GenBank/DDBJ databases">
        <title>B98-5 Cell Line De Novo Hybrid Assembly: An Optical Mapping Approach.</title>
        <authorList>
            <person name="Kananen K."/>
            <person name="Auerbach J.A."/>
            <person name="Kautto E."/>
            <person name="Blachly J.S."/>
        </authorList>
    </citation>
    <scope>NUCLEOTIDE SEQUENCE [LARGE SCALE GENOMIC DNA]</scope>
    <source>
        <strain evidence="1">B95-8</strain>
        <tissue evidence="1">Cell line</tissue>
    </source>
</reference>
<dbReference type="Proteomes" id="UP001266305">
    <property type="component" value="Unassembled WGS sequence"/>
</dbReference>
<evidence type="ECO:0000313" key="2">
    <source>
        <dbReference type="Proteomes" id="UP001266305"/>
    </source>
</evidence>
<evidence type="ECO:0000313" key="1">
    <source>
        <dbReference type="EMBL" id="KAK2104651.1"/>
    </source>
</evidence>
<feature type="non-terminal residue" evidence="1">
    <location>
        <position position="1"/>
    </location>
</feature>
<organism evidence="1 2">
    <name type="scientific">Saguinus oedipus</name>
    <name type="common">Cotton-top tamarin</name>
    <name type="synonym">Oedipomidas oedipus</name>
    <dbReference type="NCBI Taxonomy" id="9490"/>
    <lineage>
        <taxon>Eukaryota</taxon>
        <taxon>Metazoa</taxon>
        <taxon>Chordata</taxon>
        <taxon>Craniata</taxon>
        <taxon>Vertebrata</taxon>
        <taxon>Euteleostomi</taxon>
        <taxon>Mammalia</taxon>
        <taxon>Eutheria</taxon>
        <taxon>Euarchontoglires</taxon>
        <taxon>Primates</taxon>
        <taxon>Haplorrhini</taxon>
        <taxon>Platyrrhini</taxon>
        <taxon>Cebidae</taxon>
        <taxon>Callitrichinae</taxon>
        <taxon>Saguinus</taxon>
    </lineage>
</organism>
<proteinExistence type="predicted"/>
<protein>
    <submittedName>
        <fullName evidence="1">Uncharacterized protein</fullName>
    </submittedName>
</protein>
<accession>A0ABQ9V5K3</accession>
<dbReference type="EMBL" id="JASSZA010000008">
    <property type="protein sequence ID" value="KAK2104651.1"/>
    <property type="molecule type" value="Genomic_DNA"/>
</dbReference>
<sequence length="101" mass="10942">SLHDTKGEAPVPSGDTQQLTLSGGYICRVTAPYKQRTARQNLTQSLGPRVPNADCAEACGHSHDTRWQLLGIWALDERDHGGHKRTGTVWLGVTLHTPTGS</sequence>
<comment type="caution">
    <text evidence="1">The sequence shown here is derived from an EMBL/GenBank/DDBJ whole genome shotgun (WGS) entry which is preliminary data.</text>
</comment>
<gene>
    <name evidence="1" type="ORF">P7K49_018507</name>
</gene>
<keyword evidence="2" id="KW-1185">Reference proteome</keyword>
<name>A0ABQ9V5K3_SAGOE</name>